<keyword evidence="1" id="KW-0677">Repeat</keyword>
<dbReference type="InterPro" id="IPR036612">
    <property type="entry name" value="KH_dom_type_1_sf"/>
</dbReference>
<proteinExistence type="predicted"/>
<gene>
    <name evidence="4" type="ORF">BSTOLATCC_MIC8624</name>
</gene>
<dbReference type="Proteomes" id="UP001162131">
    <property type="component" value="Unassembled WGS sequence"/>
</dbReference>
<evidence type="ECO:0000313" key="4">
    <source>
        <dbReference type="EMBL" id="CAG9313352.1"/>
    </source>
</evidence>
<evidence type="ECO:0000256" key="2">
    <source>
        <dbReference type="PROSITE-ProRule" id="PRU00117"/>
    </source>
</evidence>
<evidence type="ECO:0000259" key="3">
    <source>
        <dbReference type="SMART" id="SM00322"/>
    </source>
</evidence>
<comment type="caution">
    <text evidence="4">The sequence shown here is derived from an EMBL/GenBank/DDBJ whole genome shotgun (WGS) entry which is preliminary data.</text>
</comment>
<dbReference type="SMART" id="SM00322">
    <property type="entry name" value="KH"/>
    <property type="match status" value="2"/>
</dbReference>
<accession>A0AAU9IGZ0</accession>
<dbReference type="SUPFAM" id="SSF54791">
    <property type="entry name" value="Eukaryotic type KH-domain (KH-domain type I)"/>
    <property type="match status" value="2"/>
</dbReference>
<evidence type="ECO:0000313" key="5">
    <source>
        <dbReference type="Proteomes" id="UP001162131"/>
    </source>
</evidence>
<dbReference type="AlphaFoldDB" id="A0AAU9IGZ0"/>
<dbReference type="Gene3D" id="3.30.1370.10">
    <property type="entry name" value="K Homology domain, type 1"/>
    <property type="match status" value="2"/>
</dbReference>
<dbReference type="GO" id="GO:0003723">
    <property type="term" value="F:RNA binding"/>
    <property type="evidence" value="ECO:0007669"/>
    <property type="project" value="UniProtKB-UniRule"/>
</dbReference>
<organism evidence="4 5">
    <name type="scientific">Blepharisma stoltei</name>
    <dbReference type="NCBI Taxonomy" id="1481888"/>
    <lineage>
        <taxon>Eukaryota</taxon>
        <taxon>Sar</taxon>
        <taxon>Alveolata</taxon>
        <taxon>Ciliophora</taxon>
        <taxon>Postciliodesmatophora</taxon>
        <taxon>Heterotrichea</taxon>
        <taxon>Heterotrichida</taxon>
        <taxon>Blepharismidae</taxon>
        <taxon>Blepharisma</taxon>
    </lineage>
</organism>
<dbReference type="PANTHER" id="PTHR10288">
    <property type="entry name" value="KH DOMAIN CONTAINING RNA BINDING PROTEIN"/>
    <property type="match status" value="1"/>
</dbReference>
<dbReference type="Pfam" id="PF00013">
    <property type="entry name" value="KH_1"/>
    <property type="match status" value="1"/>
</dbReference>
<evidence type="ECO:0000256" key="1">
    <source>
        <dbReference type="ARBA" id="ARBA00022737"/>
    </source>
</evidence>
<dbReference type="PROSITE" id="PS50084">
    <property type="entry name" value="KH_TYPE_1"/>
    <property type="match status" value="1"/>
</dbReference>
<dbReference type="EMBL" id="CAJZBQ010000010">
    <property type="protein sequence ID" value="CAG9313352.1"/>
    <property type="molecule type" value="Genomic_DNA"/>
</dbReference>
<dbReference type="InterPro" id="IPR004087">
    <property type="entry name" value="KH_dom"/>
</dbReference>
<protein>
    <recommendedName>
        <fullName evidence="3">K Homology domain-containing protein</fullName>
    </recommendedName>
</protein>
<reference evidence="4" key="1">
    <citation type="submission" date="2021-09" db="EMBL/GenBank/DDBJ databases">
        <authorList>
            <consortium name="AG Swart"/>
            <person name="Singh M."/>
            <person name="Singh A."/>
            <person name="Seah K."/>
            <person name="Emmerich C."/>
        </authorList>
    </citation>
    <scope>NUCLEOTIDE SEQUENCE</scope>
    <source>
        <strain evidence="4">ATCC30299</strain>
    </source>
</reference>
<keyword evidence="2" id="KW-0694">RNA-binding</keyword>
<feature type="domain" description="K Homology" evidence="3">
    <location>
        <begin position="93"/>
        <end position="163"/>
    </location>
</feature>
<sequence>MKVCRSRSRSPSFETPLFPLILAFPKNKFTRELYKIFENAVSKYRIDRIHVSSETGLESYEDGIVYIYGPSSSEKYSVVKLIFNLFLSSQEQPILSLKILVPDNIVGILTTKYGKHLHGLQSYSHATVIIYKQIPNLRERQIKLEGRSSDLGLAIKCIYSLIVESSHFSKPKSPADHRSVQFVIPEECAKYIIGKHGTFIKWIKTEFNVKIKVIKNEEKFSKGNEQVVILLGESSQVKKSLNVIIDRIIQGIKSIYSSSDLDLKMLIHKDTIKDFNRIFKDAARKSGTRINAINEADGDAWKLIAINGILEAKIDAAEKILDYITNGNS</sequence>
<dbReference type="InterPro" id="IPR004088">
    <property type="entry name" value="KH_dom_type_1"/>
</dbReference>
<keyword evidence="5" id="KW-1185">Reference proteome</keyword>
<feature type="domain" description="K Homology" evidence="3">
    <location>
        <begin position="176"/>
        <end position="249"/>
    </location>
</feature>
<name>A0AAU9IGZ0_9CILI</name>